<dbReference type="Pfam" id="PF03184">
    <property type="entry name" value="DDE_1"/>
    <property type="match status" value="1"/>
</dbReference>
<dbReference type="AlphaFoldDB" id="A0A9N9ITT0"/>
<evidence type="ECO:0000259" key="3">
    <source>
        <dbReference type="Pfam" id="PF03184"/>
    </source>
</evidence>
<evidence type="ECO:0000313" key="5">
    <source>
        <dbReference type="Proteomes" id="UP000789759"/>
    </source>
</evidence>
<proteinExistence type="predicted"/>
<keyword evidence="5" id="KW-1185">Reference proteome</keyword>
<protein>
    <submittedName>
        <fullName evidence="4">16983_t:CDS:1</fullName>
    </submittedName>
</protein>
<evidence type="ECO:0000256" key="1">
    <source>
        <dbReference type="SAM" id="Coils"/>
    </source>
</evidence>
<dbReference type="OrthoDB" id="8195605at2759"/>
<evidence type="ECO:0000256" key="2">
    <source>
        <dbReference type="SAM" id="MobiDB-lite"/>
    </source>
</evidence>
<feature type="compositionally biased region" description="Polar residues" evidence="2">
    <location>
        <begin position="315"/>
        <end position="324"/>
    </location>
</feature>
<dbReference type="EMBL" id="CAJVQA010017913">
    <property type="protein sequence ID" value="CAG8751111.1"/>
    <property type="molecule type" value="Genomic_DNA"/>
</dbReference>
<organism evidence="4 5">
    <name type="scientific">Cetraspora pellucida</name>
    <dbReference type="NCBI Taxonomy" id="1433469"/>
    <lineage>
        <taxon>Eukaryota</taxon>
        <taxon>Fungi</taxon>
        <taxon>Fungi incertae sedis</taxon>
        <taxon>Mucoromycota</taxon>
        <taxon>Glomeromycotina</taxon>
        <taxon>Glomeromycetes</taxon>
        <taxon>Diversisporales</taxon>
        <taxon>Gigasporaceae</taxon>
        <taxon>Cetraspora</taxon>
    </lineage>
</organism>
<feature type="region of interest" description="Disordered" evidence="2">
    <location>
        <begin position="284"/>
        <end position="328"/>
    </location>
</feature>
<evidence type="ECO:0000313" key="4">
    <source>
        <dbReference type="EMBL" id="CAG8751111.1"/>
    </source>
</evidence>
<feature type="domain" description="DDE-1" evidence="3">
    <location>
        <begin position="175"/>
        <end position="287"/>
    </location>
</feature>
<gene>
    <name evidence="4" type="ORF">CPELLU_LOCUS14712</name>
</gene>
<keyword evidence="1" id="KW-0175">Coiled coil</keyword>
<feature type="non-terminal residue" evidence="4">
    <location>
        <position position="449"/>
    </location>
</feature>
<comment type="caution">
    <text evidence="4">The sequence shown here is derived from an EMBL/GenBank/DDBJ whole genome shotgun (WGS) entry which is preliminary data.</text>
</comment>
<feature type="compositionally biased region" description="Low complexity" evidence="2">
    <location>
        <begin position="291"/>
        <end position="314"/>
    </location>
</feature>
<reference evidence="4" key="1">
    <citation type="submission" date="2021-06" db="EMBL/GenBank/DDBJ databases">
        <authorList>
            <person name="Kallberg Y."/>
            <person name="Tangrot J."/>
            <person name="Rosling A."/>
        </authorList>
    </citation>
    <scope>NUCLEOTIDE SEQUENCE</scope>
    <source>
        <strain evidence="4">FL966</strain>
    </source>
</reference>
<feature type="coiled-coil region" evidence="1">
    <location>
        <begin position="389"/>
        <end position="424"/>
    </location>
</feature>
<dbReference type="Proteomes" id="UP000789759">
    <property type="component" value="Unassembled WGS sequence"/>
</dbReference>
<dbReference type="GO" id="GO:0003676">
    <property type="term" value="F:nucleic acid binding"/>
    <property type="evidence" value="ECO:0007669"/>
    <property type="project" value="InterPro"/>
</dbReference>
<name>A0A9N9ITT0_9GLOM</name>
<dbReference type="InterPro" id="IPR004875">
    <property type="entry name" value="DDE_SF_endonuclease_dom"/>
</dbReference>
<accession>A0A9N9ITT0</accession>
<sequence>FSGYDFIDVTTINHCIGFIKVDNLYYIIDKEVNDIAFKELNDSQTNTKLPSHRSLAKKYGISETTFRHVIKNGGPLDHPGPAKVLTDHKEQQLVSYCLNMQKLGFRLAKSGVNQYIMDIVHQSNKFHPFKESGPAIIENHLLTSDQIWNMDEMGFIINPTFQKVIAKKAARMYISPLIIYKGNHIIPGLLNGIPAGSVMGFTDTGYMKECLFQKYIKYFIRSIPPTHSVLLILDSHKSHVSYACISLCYNNNILLYALSPYTTHILQPAELSFTHLKQAYDKEQFDTSPMQPSLQPSIPTSSLQPSTSPLQASSNLDPNSTLNSNKKRSLKTEIETLNIRVEQLEAELKATKDELETFKNSSTSRSKFTKKKKKETILFSQLFTNETSLRLLKDVKKEAKRKANEIKQKKEAAMQKRIARAQKKKELECTKAKDNILERGKKKLDDHYT</sequence>